<dbReference type="AlphaFoldDB" id="A0A9D1Z8S8"/>
<evidence type="ECO:0000313" key="4">
    <source>
        <dbReference type="Proteomes" id="UP000824135"/>
    </source>
</evidence>
<evidence type="ECO:0000256" key="2">
    <source>
        <dbReference type="SAM" id="SignalP"/>
    </source>
</evidence>
<dbReference type="EMBL" id="DXCO01000040">
    <property type="protein sequence ID" value="HIY78694.1"/>
    <property type="molecule type" value="Genomic_DNA"/>
</dbReference>
<evidence type="ECO:0000256" key="1">
    <source>
        <dbReference type="SAM" id="Phobius"/>
    </source>
</evidence>
<feature type="transmembrane region" description="Helical" evidence="1">
    <location>
        <begin position="191"/>
        <end position="212"/>
    </location>
</feature>
<sequence length="233" mass="26056">MKKFILSAALLLAVLPAAALAAARPARAEEALYAKVLEEGVYLYSSADETSGLFILPRSYFVRIESEEDEWYRVLYREGDPDIPPVRGYCKRSEITPVDFIPQTPYLFYQIDITYRAGSGDYPDGFLDEFTLTADYFGKFYYGSEVSYYICLDGQFGYVPSSACPEPDYPENIEHTESGSGNTSPAKKSNAINIVLVCALAVAALGAVYFLFRPAKSQKERKADYFDDAEDLF</sequence>
<keyword evidence="1" id="KW-0472">Membrane</keyword>
<feature type="chain" id="PRO_5039478868" description="SH3 domain-containing protein" evidence="2">
    <location>
        <begin position="22"/>
        <end position="233"/>
    </location>
</feature>
<keyword evidence="2" id="KW-0732">Signal</keyword>
<reference evidence="3" key="1">
    <citation type="journal article" date="2021" name="PeerJ">
        <title>Extensive microbial diversity within the chicken gut microbiome revealed by metagenomics and culture.</title>
        <authorList>
            <person name="Gilroy R."/>
            <person name="Ravi A."/>
            <person name="Getino M."/>
            <person name="Pursley I."/>
            <person name="Horton D.L."/>
            <person name="Alikhan N.F."/>
            <person name="Baker D."/>
            <person name="Gharbi K."/>
            <person name="Hall N."/>
            <person name="Watson M."/>
            <person name="Adriaenssens E.M."/>
            <person name="Foster-Nyarko E."/>
            <person name="Jarju S."/>
            <person name="Secka A."/>
            <person name="Antonio M."/>
            <person name="Oren A."/>
            <person name="Chaudhuri R.R."/>
            <person name="La Ragione R."/>
            <person name="Hildebrand F."/>
            <person name="Pallen M.J."/>
        </authorList>
    </citation>
    <scope>NUCLEOTIDE SEQUENCE</scope>
    <source>
        <strain evidence="3">CHK199-9574</strain>
    </source>
</reference>
<gene>
    <name evidence="3" type="ORF">H9728_06580</name>
</gene>
<proteinExistence type="predicted"/>
<organism evidence="3 4">
    <name type="scientific">Candidatus Borkfalkia excrementavium</name>
    <dbReference type="NCBI Taxonomy" id="2838505"/>
    <lineage>
        <taxon>Bacteria</taxon>
        <taxon>Bacillati</taxon>
        <taxon>Bacillota</taxon>
        <taxon>Clostridia</taxon>
        <taxon>Christensenellales</taxon>
        <taxon>Christensenellaceae</taxon>
        <taxon>Candidatus Borkfalkia</taxon>
    </lineage>
</organism>
<dbReference type="Proteomes" id="UP000824135">
    <property type="component" value="Unassembled WGS sequence"/>
</dbReference>
<evidence type="ECO:0000313" key="3">
    <source>
        <dbReference type="EMBL" id="HIY78694.1"/>
    </source>
</evidence>
<evidence type="ECO:0008006" key="5">
    <source>
        <dbReference type="Google" id="ProtNLM"/>
    </source>
</evidence>
<keyword evidence="1" id="KW-1133">Transmembrane helix</keyword>
<name>A0A9D1Z8S8_9FIRM</name>
<feature type="signal peptide" evidence="2">
    <location>
        <begin position="1"/>
        <end position="21"/>
    </location>
</feature>
<accession>A0A9D1Z8S8</accession>
<protein>
    <recommendedName>
        <fullName evidence="5">SH3 domain-containing protein</fullName>
    </recommendedName>
</protein>
<reference evidence="3" key="2">
    <citation type="submission" date="2021-04" db="EMBL/GenBank/DDBJ databases">
        <authorList>
            <person name="Gilroy R."/>
        </authorList>
    </citation>
    <scope>NUCLEOTIDE SEQUENCE</scope>
    <source>
        <strain evidence="3">CHK199-9574</strain>
    </source>
</reference>
<keyword evidence="1" id="KW-0812">Transmembrane</keyword>
<comment type="caution">
    <text evidence="3">The sequence shown here is derived from an EMBL/GenBank/DDBJ whole genome shotgun (WGS) entry which is preliminary data.</text>
</comment>